<dbReference type="HAMAP" id="MF_00956">
    <property type="entry name" value="GDP_fucose_synth"/>
    <property type="match status" value="1"/>
</dbReference>
<accession>A0A382APR5</accession>
<dbReference type="Gene3D" id="3.90.25.10">
    <property type="entry name" value="UDP-galactose 4-epimerase, domain 1"/>
    <property type="match status" value="1"/>
</dbReference>
<evidence type="ECO:0000256" key="3">
    <source>
        <dbReference type="ARBA" id="ARBA00023002"/>
    </source>
</evidence>
<dbReference type="GO" id="GO:0016853">
    <property type="term" value="F:isomerase activity"/>
    <property type="evidence" value="ECO:0007669"/>
    <property type="project" value="UniProtKB-KW"/>
</dbReference>
<keyword evidence="2" id="KW-0521">NADP</keyword>
<evidence type="ECO:0000259" key="5">
    <source>
        <dbReference type="Pfam" id="PF01370"/>
    </source>
</evidence>
<dbReference type="Pfam" id="PF01370">
    <property type="entry name" value="Epimerase"/>
    <property type="match status" value="1"/>
</dbReference>
<dbReference type="GO" id="GO:0050577">
    <property type="term" value="F:GDP-L-fucose synthase activity"/>
    <property type="evidence" value="ECO:0007669"/>
    <property type="project" value="TreeGrafter"/>
</dbReference>
<dbReference type="InterPro" id="IPR036291">
    <property type="entry name" value="NAD(P)-bd_dom_sf"/>
</dbReference>
<proteinExistence type="inferred from homology"/>
<dbReference type="EMBL" id="UINC01026282">
    <property type="protein sequence ID" value="SVB03456.1"/>
    <property type="molecule type" value="Genomic_DNA"/>
</dbReference>
<name>A0A382APR5_9ZZZZ</name>
<keyword evidence="3" id="KW-0560">Oxidoreductase</keyword>
<keyword evidence="4" id="KW-0413">Isomerase</keyword>
<dbReference type="InterPro" id="IPR001509">
    <property type="entry name" value="Epimerase_deHydtase"/>
</dbReference>
<dbReference type="AlphaFoldDB" id="A0A382APR5"/>
<dbReference type="Gene3D" id="3.40.50.720">
    <property type="entry name" value="NAD(P)-binding Rossmann-like Domain"/>
    <property type="match status" value="1"/>
</dbReference>
<protein>
    <recommendedName>
        <fullName evidence="5">NAD-dependent epimerase/dehydratase domain-containing protein</fullName>
    </recommendedName>
</protein>
<feature type="domain" description="NAD-dependent epimerase/dehydratase" evidence="5">
    <location>
        <begin position="3"/>
        <end position="234"/>
    </location>
</feature>
<sequence length="305" mass="34910">MNILLTGGSGMVGQNIIHSHHFKDCNLYSPSSEELDLLNKDSINQFLKNNKIDFIIHAAGIVGGIKVNIKYPVKTLYENLLMGFNLIIEAKNFGIKNFLNIGSSCMYPRGFKHSIREENLLSGFLEPTNEGFAIAKISTAKLCEYISNEEKSFLYKTVISCNLFGRFDTFDKENSHLVPAAIIKVYEASQKQNPVNIWGNGKARREFMYAEDLVDFIKYAVENFSKMPQYLNVGRGSDHTVFEYYKLIAEIIDYAPKFEFDLSKPEGMERKLLDVSRMESFGWRNISPIPEGLRKTYGFYLDKYT</sequence>
<evidence type="ECO:0000256" key="2">
    <source>
        <dbReference type="ARBA" id="ARBA00022857"/>
    </source>
</evidence>
<dbReference type="PANTHER" id="PTHR43238">
    <property type="entry name" value="GDP-L-FUCOSE SYNTHASE"/>
    <property type="match status" value="1"/>
</dbReference>
<dbReference type="InterPro" id="IPR028614">
    <property type="entry name" value="GDP_fucose/colitose_synth"/>
</dbReference>
<comment type="similarity">
    <text evidence="1">Belongs to the NAD(P)-dependent epimerase/dehydratase family. Fucose synthase subfamily.</text>
</comment>
<gene>
    <name evidence="6" type="ORF">METZ01_LOCUS156310</name>
</gene>
<evidence type="ECO:0000256" key="4">
    <source>
        <dbReference type="ARBA" id="ARBA00023235"/>
    </source>
</evidence>
<organism evidence="6">
    <name type="scientific">marine metagenome</name>
    <dbReference type="NCBI Taxonomy" id="408172"/>
    <lineage>
        <taxon>unclassified sequences</taxon>
        <taxon>metagenomes</taxon>
        <taxon>ecological metagenomes</taxon>
    </lineage>
</organism>
<evidence type="ECO:0000313" key="6">
    <source>
        <dbReference type="EMBL" id="SVB03456.1"/>
    </source>
</evidence>
<evidence type="ECO:0000256" key="1">
    <source>
        <dbReference type="ARBA" id="ARBA00005959"/>
    </source>
</evidence>
<reference evidence="6" key="1">
    <citation type="submission" date="2018-05" db="EMBL/GenBank/DDBJ databases">
        <authorList>
            <person name="Lanie J.A."/>
            <person name="Ng W.-L."/>
            <person name="Kazmierczak K.M."/>
            <person name="Andrzejewski T.M."/>
            <person name="Davidsen T.M."/>
            <person name="Wayne K.J."/>
            <person name="Tettelin H."/>
            <person name="Glass J.I."/>
            <person name="Rusch D."/>
            <person name="Podicherti R."/>
            <person name="Tsui H.-C.T."/>
            <person name="Winkler M.E."/>
        </authorList>
    </citation>
    <scope>NUCLEOTIDE SEQUENCE</scope>
</reference>
<dbReference type="PANTHER" id="PTHR43238:SF1">
    <property type="entry name" value="GDP-L-FUCOSE SYNTHASE"/>
    <property type="match status" value="1"/>
</dbReference>
<dbReference type="SUPFAM" id="SSF51735">
    <property type="entry name" value="NAD(P)-binding Rossmann-fold domains"/>
    <property type="match status" value="1"/>
</dbReference>